<protein>
    <recommendedName>
        <fullName evidence="4">Alcohol dehydrogenase</fullName>
    </recommendedName>
</protein>
<sequence>MWLRMSRPCSGHPPLPPPDARSQVSPLTITAEVRTIVGSYLVSAVPSREIPRYAGLWRQGRLPAEALLASHIALDEVNAAMDTLADGAAIRQVIRF</sequence>
<dbReference type="InterPro" id="IPR011032">
    <property type="entry name" value="GroES-like_sf"/>
</dbReference>
<dbReference type="Proteomes" id="UP000636956">
    <property type="component" value="Unassembled WGS sequence"/>
</dbReference>
<comment type="caution">
    <text evidence="2">The sequence shown here is derived from an EMBL/GenBank/DDBJ whole genome shotgun (WGS) entry which is preliminary data.</text>
</comment>
<name>A0A917URZ4_9MICO</name>
<evidence type="ECO:0000256" key="1">
    <source>
        <dbReference type="SAM" id="MobiDB-lite"/>
    </source>
</evidence>
<dbReference type="SUPFAM" id="SSF50129">
    <property type="entry name" value="GroES-like"/>
    <property type="match status" value="1"/>
</dbReference>
<feature type="region of interest" description="Disordered" evidence="1">
    <location>
        <begin position="1"/>
        <end position="23"/>
    </location>
</feature>
<accession>A0A917URZ4</accession>
<organism evidence="2 3">
    <name type="scientific">Agromyces bauzanensis</name>
    <dbReference type="NCBI Taxonomy" id="1308924"/>
    <lineage>
        <taxon>Bacteria</taxon>
        <taxon>Bacillati</taxon>
        <taxon>Actinomycetota</taxon>
        <taxon>Actinomycetes</taxon>
        <taxon>Micrococcales</taxon>
        <taxon>Microbacteriaceae</taxon>
        <taxon>Agromyces</taxon>
    </lineage>
</organism>
<evidence type="ECO:0008006" key="4">
    <source>
        <dbReference type="Google" id="ProtNLM"/>
    </source>
</evidence>
<keyword evidence="3" id="KW-1185">Reference proteome</keyword>
<dbReference type="EMBL" id="BMMD01000009">
    <property type="protein sequence ID" value="GGJ80557.1"/>
    <property type="molecule type" value="Genomic_DNA"/>
</dbReference>
<dbReference type="Gene3D" id="3.90.180.10">
    <property type="entry name" value="Medium-chain alcohol dehydrogenases, catalytic domain"/>
    <property type="match status" value="1"/>
</dbReference>
<dbReference type="Gene3D" id="3.40.50.720">
    <property type="entry name" value="NAD(P)-binding Rossmann-like Domain"/>
    <property type="match status" value="1"/>
</dbReference>
<evidence type="ECO:0000313" key="2">
    <source>
        <dbReference type="EMBL" id="GGJ80557.1"/>
    </source>
</evidence>
<reference evidence="2" key="1">
    <citation type="journal article" date="2014" name="Int. J. Syst. Evol. Microbiol.">
        <title>Complete genome sequence of Corynebacterium casei LMG S-19264T (=DSM 44701T), isolated from a smear-ripened cheese.</title>
        <authorList>
            <consortium name="US DOE Joint Genome Institute (JGI-PGF)"/>
            <person name="Walter F."/>
            <person name="Albersmeier A."/>
            <person name="Kalinowski J."/>
            <person name="Ruckert C."/>
        </authorList>
    </citation>
    <scope>NUCLEOTIDE SEQUENCE</scope>
    <source>
        <strain evidence="2">CGMCC 1.8984</strain>
    </source>
</reference>
<evidence type="ECO:0000313" key="3">
    <source>
        <dbReference type="Proteomes" id="UP000636956"/>
    </source>
</evidence>
<reference evidence="2" key="2">
    <citation type="submission" date="2020-09" db="EMBL/GenBank/DDBJ databases">
        <authorList>
            <person name="Sun Q."/>
            <person name="Zhou Y."/>
        </authorList>
    </citation>
    <scope>NUCLEOTIDE SEQUENCE</scope>
    <source>
        <strain evidence="2">CGMCC 1.8984</strain>
    </source>
</reference>
<proteinExistence type="predicted"/>
<gene>
    <name evidence="2" type="ORF">GCM10011372_18700</name>
</gene>
<dbReference type="AlphaFoldDB" id="A0A917URZ4"/>